<reference evidence="7" key="1">
    <citation type="submission" date="2017-05" db="EMBL/GenBank/DDBJ databases">
        <title>Complete and WGS of Bordetella genogroups.</title>
        <authorList>
            <person name="Spilker T."/>
            <person name="Lipuma J."/>
        </authorList>
    </citation>
    <scope>NUCLEOTIDE SEQUENCE [LARGE SCALE GENOMIC DNA]</scope>
    <source>
        <strain evidence="7">AU8256</strain>
    </source>
</reference>
<evidence type="ECO:0000256" key="2">
    <source>
        <dbReference type="ARBA" id="ARBA00023125"/>
    </source>
</evidence>
<feature type="compositionally biased region" description="Polar residues" evidence="4">
    <location>
        <begin position="1"/>
        <end position="10"/>
    </location>
</feature>
<dbReference type="SMART" id="SM00345">
    <property type="entry name" value="HTH_GNTR"/>
    <property type="match status" value="1"/>
</dbReference>
<accession>A0A261VIB8</accession>
<keyword evidence="7" id="KW-1185">Reference proteome</keyword>
<keyword evidence="1" id="KW-0805">Transcription regulation</keyword>
<evidence type="ECO:0000313" key="6">
    <source>
        <dbReference type="EMBL" id="OZI73896.1"/>
    </source>
</evidence>
<keyword evidence="2" id="KW-0238">DNA-binding</keyword>
<dbReference type="InterPro" id="IPR000524">
    <property type="entry name" value="Tscrpt_reg_HTH_GntR"/>
</dbReference>
<dbReference type="SUPFAM" id="SSF46785">
    <property type="entry name" value="Winged helix' DNA-binding domain"/>
    <property type="match status" value="1"/>
</dbReference>
<dbReference type="PRINTS" id="PR00035">
    <property type="entry name" value="HTHGNTR"/>
</dbReference>
<keyword evidence="3" id="KW-0804">Transcription</keyword>
<evidence type="ECO:0000256" key="3">
    <source>
        <dbReference type="ARBA" id="ARBA00023163"/>
    </source>
</evidence>
<evidence type="ECO:0000256" key="4">
    <source>
        <dbReference type="SAM" id="MobiDB-lite"/>
    </source>
</evidence>
<dbReference type="RefSeq" id="WP_094807563.1">
    <property type="nucleotide sequence ID" value="NZ_NEVT01000007.1"/>
</dbReference>
<evidence type="ECO:0000256" key="1">
    <source>
        <dbReference type="ARBA" id="ARBA00023015"/>
    </source>
</evidence>
<dbReference type="InterPro" id="IPR036390">
    <property type="entry name" value="WH_DNA-bd_sf"/>
</dbReference>
<comment type="caution">
    <text evidence="6">The sequence shown here is derived from an EMBL/GenBank/DDBJ whole genome shotgun (WGS) entry which is preliminary data.</text>
</comment>
<dbReference type="Pfam" id="PF07729">
    <property type="entry name" value="FCD"/>
    <property type="match status" value="1"/>
</dbReference>
<organism evidence="6 7">
    <name type="scientific">Bordetella genomosp. 2</name>
    <dbReference type="NCBI Taxonomy" id="1983456"/>
    <lineage>
        <taxon>Bacteria</taxon>
        <taxon>Pseudomonadati</taxon>
        <taxon>Pseudomonadota</taxon>
        <taxon>Betaproteobacteria</taxon>
        <taxon>Burkholderiales</taxon>
        <taxon>Alcaligenaceae</taxon>
        <taxon>Bordetella</taxon>
    </lineage>
</organism>
<dbReference type="GO" id="GO:0003700">
    <property type="term" value="F:DNA-binding transcription factor activity"/>
    <property type="evidence" value="ECO:0007669"/>
    <property type="project" value="InterPro"/>
</dbReference>
<dbReference type="Proteomes" id="UP000215633">
    <property type="component" value="Unassembled WGS sequence"/>
</dbReference>
<feature type="region of interest" description="Disordered" evidence="4">
    <location>
        <begin position="1"/>
        <end position="35"/>
    </location>
</feature>
<dbReference type="AlphaFoldDB" id="A0A261VIB8"/>
<evidence type="ECO:0000259" key="5">
    <source>
        <dbReference type="PROSITE" id="PS50949"/>
    </source>
</evidence>
<sequence>MSSQVLSSALEQHRTQGAPAADPARPEGSAAAFAPSGSQAAGRFLQALGEQLASGALPPGARLPAERALAEQFGISRGTVRRALKQLESEGRVVSVRGSGTFVQPVADGLAAPAGLPRLASPAELLEARLYIEPLLPELIVRNARADDFLAMEQCLRRAEQARTMAEFEQLDHELHRLFAVATHNSFFIHIMDLVGKARTDGGWGVLKERSYTPERHRQYMAQHRAIVEALKNRDLDESRRLITEHLVLIRKNLFGD</sequence>
<dbReference type="PANTHER" id="PTHR43537:SF5">
    <property type="entry name" value="UXU OPERON TRANSCRIPTIONAL REGULATOR"/>
    <property type="match status" value="1"/>
</dbReference>
<name>A0A261VIB8_9BORD</name>
<dbReference type="SMART" id="SM00895">
    <property type="entry name" value="FCD"/>
    <property type="match status" value="1"/>
</dbReference>
<dbReference type="CDD" id="cd07377">
    <property type="entry name" value="WHTH_GntR"/>
    <property type="match status" value="1"/>
</dbReference>
<dbReference type="Gene3D" id="1.10.10.10">
    <property type="entry name" value="Winged helix-like DNA-binding domain superfamily/Winged helix DNA-binding domain"/>
    <property type="match status" value="1"/>
</dbReference>
<dbReference type="PROSITE" id="PS50949">
    <property type="entry name" value="HTH_GNTR"/>
    <property type="match status" value="1"/>
</dbReference>
<dbReference type="Gene3D" id="1.20.120.530">
    <property type="entry name" value="GntR ligand-binding domain-like"/>
    <property type="match status" value="1"/>
</dbReference>
<dbReference type="InterPro" id="IPR008920">
    <property type="entry name" value="TF_FadR/GntR_C"/>
</dbReference>
<dbReference type="EMBL" id="NEVT01000007">
    <property type="protein sequence ID" value="OZI73896.1"/>
    <property type="molecule type" value="Genomic_DNA"/>
</dbReference>
<evidence type="ECO:0000313" key="7">
    <source>
        <dbReference type="Proteomes" id="UP000215633"/>
    </source>
</evidence>
<dbReference type="Pfam" id="PF00392">
    <property type="entry name" value="GntR"/>
    <property type="match status" value="1"/>
</dbReference>
<dbReference type="SUPFAM" id="SSF48008">
    <property type="entry name" value="GntR ligand-binding domain-like"/>
    <property type="match status" value="1"/>
</dbReference>
<dbReference type="InterPro" id="IPR011711">
    <property type="entry name" value="GntR_C"/>
</dbReference>
<protein>
    <recommendedName>
        <fullName evidence="5">HTH gntR-type domain-containing protein</fullName>
    </recommendedName>
</protein>
<dbReference type="GO" id="GO:0003677">
    <property type="term" value="F:DNA binding"/>
    <property type="evidence" value="ECO:0007669"/>
    <property type="project" value="UniProtKB-KW"/>
</dbReference>
<dbReference type="PANTHER" id="PTHR43537">
    <property type="entry name" value="TRANSCRIPTIONAL REGULATOR, GNTR FAMILY"/>
    <property type="match status" value="1"/>
</dbReference>
<gene>
    <name evidence="6" type="ORF">CAL24_18865</name>
</gene>
<feature type="domain" description="HTH gntR-type" evidence="5">
    <location>
        <begin position="38"/>
        <end position="106"/>
    </location>
</feature>
<proteinExistence type="predicted"/>
<dbReference type="InterPro" id="IPR036388">
    <property type="entry name" value="WH-like_DNA-bd_sf"/>
</dbReference>